<evidence type="ECO:0000313" key="12">
    <source>
        <dbReference type="Proteomes" id="UP000604046"/>
    </source>
</evidence>
<keyword evidence="12" id="KW-1185">Reference proteome</keyword>
<organism evidence="11 12">
    <name type="scientific">Symbiodinium natans</name>
    <dbReference type="NCBI Taxonomy" id="878477"/>
    <lineage>
        <taxon>Eukaryota</taxon>
        <taxon>Sar</taxon>
        <taxon>Alveolata</taxon>
        <taxon>Dinophyceae</taxon>
        <taxon>Suessiales</taxon>
        <taxon>Symbiodiniaceae</taxon>
        <taxon>Symbiodinium</taxon>
    </lineage>
</organism>
<comment type="subcellular location">
    <subcellularLocation>
        <location evidence="1">Membrane</location>
        <topology evidence="1">Single-pass membrane protein</topology>
    </subcellularLocation>
</comment>
<keyword evidence="9" id="KW-0325">Glycoprotein</keyword>
<dbReference type="InterPro" id="IPR032675">
    <property type="entry name" value="LRR_dom_sf"/>
</dbReference>
<proteinExistence type="predicted"/>
<gene>
    <name evidence="11" type="primary">RLP50</name>
    <name evidence="11" type="ORF">SNAT2548_LOCUS5943</name>
</gene>
<evidence type="ECO:0000256" key="7">
    <source>
        <dbReference type="ARBA" id="ARBA00023136"/>
    </source>
</evidence>
<dbReference type="EMBL" id="CAJNDS010000385">
    <property type="protein sequence ID" value="CAE7200344.1"/>
    <property type="molecule type" value="Genomic_DNA"/>
</dbReference>
<sequence>MTSLVPFRLAGLFSVSSAGTCDLPVGRVPHQTLPNEKSREDTWATAYGVSPSEWSSIAAESDALELRSLLEKGYTDWASDLLADRSISLSRKARRNLGSLRALTRAVFTSSSLGEVFGNRELVEASSLYHLLGLGDDLGTLHQDMAVLWMLHSRLGILSKHRKTCIKLLYHFVQSEDLNTEELCRCERLWVCGDENALVRVTLSNPGKVMDYPDEALDFSRVLRGVRILEFQSGKLFDKGILGSLLGFFPNARVMTVHMQEEPMDMMALNSWTASIVGLDLRIASTVVPDWICEFRDLRHLHISGDSNQGGQHVSIKALPGCLGNFSELIHLNVIGCNLTGTASLPESMGNLQKLRIFEAFENGRLSEEKVSCPGEWLPNRSLCVPGYVAQYDGKPPVWRCPVHGWNIHFDDMTLPWWRWRSLEKMHIDANFIYGGIPASLPEFWPRLRSLDLHDLKLEGTLPQSLETLENLTQLQVAMNDLHCQDVDVVARLMKHPKLRRVNLDANPKLCGCLPSKPLPHLSVKFGGSAAQVCANSNAEL</sequence>
<comment type="caution">
    <text evidence="11">The sequence shown here is derived from an EMBL/GenBank/DDBJ whole genome shotgun (WGS) entry which is preliminary data.</text>
</comment>
<keyword evidence="6" id="KW-1133">Transmembrane helix</keyword>
<evidence type="ECO:0000256" key="2">
    <source>
        <dbReference type="ARBA" id="ARBA00022614"/>
    </source>
</evidence>
<dbReference type="SUPFAM" id="SSF52058">
    <property type="entry name" value="L domain-like"/>
    <property type="match status" value="1"/>
</dbReference>
<reference evidence="11" key="1">
    <citation type="submission" date="2021-02" db="EMBL/GenBank/DDBJ databases">
        <authorList>
            <person name="Dougan E. K."/>
            <person name="Rhodes N."/>
            <person name="Thang M."/>
            <person name="Chan C."/>
        </authorList>
    </citation>
    <scope>NUCLEOTIDE SEQUENCE</scope>
</reference>
<dbReference type="Proteomes" id="UP000604046">
    <property type="component" value="Unassembled WGS sequence"/>
</dbReference>
<evidence type="ECO:0000256" key="3">
    <source>
        <dbReference type="ARBA" id="ARBA00022692"/>
    </source>
</evidence>
<keyword evidence="4 10" id="KW-0732">Signal</keyword>
<feature type="signal peptide" evidence="10">
    <location>
        <begin position="1"/>
        <end position="18"/>
    </location>
</feature>
<dbReference type="OrthoDB" id="439624at2759"/>
<dbReference type="PANTHER" id="PTHR27000:SF642">
    <property type="entry name" value="INACTIVE LEUCINE-RICH REPEAT RECEPTOR KINASE XIAO-RELATED"/>
    <property type="match status" value="1"/>
</dbReference>
<keyword evidence="3" id="KW-0812">Transmembrane</keyword>
<keyword evidence="2" id="KW-0433">Leucine-rich repeat</keyword>
<evidence type="ECO:0000313" key="11">
    <source>
        <dbReference type="EMBL" id="CAE7200344.1"/>
    </source>
</evidence>
<evidence type="ECO:0000256" key="6">
    <source>
        <dbReference type="ARBA" id="ARBA00022989"/>
    </source>
</evidence>
<dbReference type="PANTHER" id="PTHR27000">
    <property type="entry name" value="LEUCINE-RICH REPEAT RECEPTOR-LIKE PROTEIN KINASE FAMILY PROTEIN-RELATED"/>
    <property type="match status" value="1"/>
</dbReference>
<feature type="chain" id="PRO_5032375606" evidence="10">
    <location>
        <begin position="19"/>
        <end position="541"/>
    </location>
</feature>
<protein>
    <submittedName>
        <fullName evidence="11">RLP50 protein</fullName>
    </submittedName>
</protein>
<evidence type="ECO:0000256" key="5">
    <source>
        <dbReference type="ARBA" id="ARBA00022737"/>
    </source>
</evidence>
<evidence type="ECO:0000256" key="1">
    <source>
        <dbReference type="ARBA" id="ARBA00004167"/>
    </source>
</evidence>
<dbReference type="GO" id="GO:0016020">
    <property type="term" value="C:membrane"/>
    <property type="evidence" value="ECO:0007669"/>
    <property type="project" value="UniProtKB-SubCell"/>
</dbReference>
<keyword evidence="5" id="KW-0677">Repeat</keyword>
<evidence type="ECO:0000256" key="10">
    <source>
        <dbReference type="SAM" id="SignalP"/>
    </source>
</evidence>
<name>A0A812JG71_9DINO</name>
<dbReference type="Gene3D" id="3.80.10.10">
    <property type="entry name" value="Ribonuclease Inhibitor"/>
    <property type="match status" value="2"/>
</dbReference>
<dbReference type="AlphaFoldDB" id="A0A812JG71"/>
<keyword evidence="8" id="KW-0675">Receptor</keyword>
<accession>A0A812JG71</accession>
<keyword evidence="7" id="KW-0472">Membrane</keyword>
<evidence type="ECO:0000256" key="4">
    <source>
        <dbReference type="ARBA" id="ARBA00022729"/>
    </source>
</evidence>
<evidence type="ECO:0000256" key="9">
    <source>
        <dbReference type="ARBA" id="ARBA00023180"/>
    </source>
</evidence>
<evidence type="ECO:0000256" key="8">
    <source>
        <dbReference type="ARBA" id="ARBA00023170"/>
    </source>
</evidence>